<name>A0ABM3BBC0_GOSHI</name>
<organism evidence="2 3">
    <name type="scientific">Gossypium hirsutum</name>
    <name type="common">Upland cotton</name>
    <name type="synonym">Gossypium mexicanum</name>
    <dbReference type="NCBI Taxonomy" id="3635"/>
    <lineage>
        <taxon>Eukaryota</taxon>
        <taxon>Viridiplantae</taxon>
        <taxon>Streptophyta</taxon>
        <taxon>Embryophyta</taxon>
        <taxon>Tracheophyta</taxon>
        <taxon>Spermatophyta</taxon>
        <taxon>Magnoliopsida</taxon>
        <taxon>eudicotyledons</taxon>
        <taxon>Gunneridae</taxon>
        <taxon>Pentapetalae</taxon>
        <taxon>rosids</taxon>
        <taxon>malvids</taxon>
        <taxon>Malvales</taxon>
        <taxon>Malvaceae</taxon>
        <taxon>Malvoideae</taxon>
        <taxon>Gossypium</taxon>
    </lineage>
</organism>
<gene>
    <name evidence="3" type="primary">LOC107916846</name>
</gene>
<sequence>MEGLDTLIMRKKQSSKSSSLESNGSSSNQTSPASQWFSSKSSKKELTLDLNQPTDLLLLCRELMKEVFQGTQLLSRQTCHSVASLLSELHFCQSLSVLKCHIQVLKNIQVLRYFSILHFISSNL</sequence>
<proteinExistence type="predicted"/>
<evidence type="ECO:0000256" key="1">
    <source>
        <dbReference type="SAM" id="MobiDB-lite"/>
    </source>
</evidence>
<feature type="region of interest" description="Disordered" evidence="1">
    <location>
        <begin position="1"/>
        <end position="44"/>
    </location>
</feature>
<evidence type="ECO:0000313" key="2">
    <source>
        <dbReference type="Proteomes" id="UP000818029"/>
    </source>
</evidence>
<dbReference type="Proteomes" id="UP000818029">
    <property type="component" value="Chromosome D12"/>
</dbReference>
<evidence type="ECO:0000313" key="3">
    <source>
        <dbReference type="RefSeq" id="XP_040964356.1"/>
    </source>
</evidence>
<feature type="compositionally biased region" description="Low complexity" evidence="1">
    <location>
        <begin position="15"/>
        <end position="34"/>
    </location>
</feature>
<reference evidence="2" key="1">
    <citation type="journal article" date="2020" name="Nat. Genet.">
        <title>Genomic diversifications of five Gossypium allopolyploid species and their impact on cotton improvement.</title>
        <authorList>
            <person name="Chen Z.J."/>
            <person name="Sreedasyam A."/>
            <person name="Ando A."/>
            <person name="Song Q."/>
            <person name="De Santiago L.M."/>
            <person name="Hulse-Kemp A.M."/>
            <person name="Ding M."/>
            <person name="Ye W."/>
            <person name="Kirkbride R.C."/>
            <person name="Jenkins J."/>
            <person name="Plott C."/>
            <person name="Lovell J."/>
            <person name="Lin Y.M."/>
            <person name="Vaughn R."/>
            <person name="Liu B."/>
            <person name="Simpson S."/>
            <person name="Scheffler B.E."/>
            <person name="Wen L."/>
            <person name="Saski C.A."/>
            <person name="Grover C.E."/>
            <person name="Hu G."/>
            <person name="Conover J.L."/>
            <person name="Carlson J.W."/>
            <person name="Shu S."/>
            <person name="Boston L.B."/>
            <person name="Williams M."/>
            <person name="Peterson D.G."/>
            <person name="McGee K."/>
            <person name="Jones D.C."/>
            <person name="Wendel J.F."/>
            <person name="Stelly D.M."/>
            <person name="Grimwood J."/>
            <person name="Schmutz J."/>
        </authorList>
    </citation>
    <scope>NUCLEOTIDE SEQUENCE [LARGE SCALE GENOMIC DNA]</scope>
    <source>
        <strain evidence="2">cv. TM-1</strain>
    </source>
</reference>
<accession>A0ABM3BBC0</accession>
<protein>
    <submittedName>
        <fullName evidence="3">Uncharacterized protein isoform X2</fullName>
    </submittedName>
</protein>
<dbReference type="GeneID" id="107916846"/>
<keyword evidence="2" id="KW-1185">Reference proteome</keyword>
<reference evidence="3" key="2">
    <citation type="submission" date="2025-08" db="UniProtKB">
        <authorList>
            <consortium name="RefSeq"/>
        </authorList>
    </citation>
    <scope>IDENTIFICATION</scope>
</reference>
<dbReference type="RefSeq" id="XP_040964356.1">
    <property type="nucleotide sequence ID" value="XM_041108422.1"/>
</dbReference>